<evidence type="ECO:0000313" key="2">
    <source>
        <dbReference type="Proteomes" id="UP001448498"/>
    </source>
</evidence>
<dbReference type="RefSeq" id="WP_059241241.1">
    <property type="nucleotide sequence ID" value="NZ_CP109823.1"/>
</dbReference>
<evidence type="ECO:0000313" key="1">
    <source>
        <dbReference type="EMBL" id="XAE53291.1"/>
    </source>
</evidence>
<dbReference type="EMBL" id="CP109823">
    <property type="protein sequence ID" value="XAE53291.1"/>
    <property type="molecule type" value="Genomic_DNA"/>
</dbReference>
<protein>
    <submittedName>
        <fullName evidence="1">Uncharacterized protein</fullName>
    </submittedName>
</protein>
<proteinExistence type="predicted"/>
<dbReference type="Proteomes" id="UP001448498">
    <property type="component" value="Chromosome 2"/>
</dbReference>
<keyword evidence="2" id="KW-1185">Reference proteome</keyword>
<sequence>MQELRIRALKQALDDEVHGLWISHEMATNIIARLDDAMSIAHACVADRNGAGAGGAIPADRPPFRG</sequence>
<accession>A0ABZ3DXW5</accession>
<gene>
    <name evidence="1" type="ORF">OHZ10_37790</name>
</gene>
<name>A0ABZ3DXW5_9BURK</name>
<reference evidence="1 2" key="1">
    <citation type="submission" date="2022-10" db="EMBL/GenBank/DDBJ databases">
        <title>Genomic of Burkholderia cepacia PN-1.</title>
        <authorList>
            <person name="Yang Y."/>
            <person name="Guan H."/>
            <person name="Huang J."/>
        </authorList>
    </citation>
    <scope>NUCLEOTIDE SEQUENCE [LARGE SCALE GENOMIC DNA]</scope>
    <source>
        <strain evidence="1 2">PN-1</strain>
    </source>
</reference>
<organism evidence="1 2">
    <name type="scientific">Burkholderia arboris</name>
    <dbReference type="NCBI Taxonomy" id="488730"/>
    <lineage>
        <taxon>Bacteria</taxon>
        <taxon>Pseudomonadati</taxon>
        <taxon>Pseudomonadota</taxon>
        <taxon>Betaproteobacteria</taxon>
        <taxon>Burkholderiales</taxon>
        <taxon>Burkholderiaceae</taxon>
        <taxon>Burkholderia</taxon>
        <taxon>Burkholderia cepacia complex</taxon>
    </lineage>
</organism>